<dbReference type="EMBL" id="JAHRIP010085715">
    <property type="protein sequence ID" value="MEQ2314756.1"/>
    <property type="molecule type" value="Genomic_DNA"/>
</dbReference>
<name>A0ABV1A926_9TELE</name>
<organism evidence="1 2">
    <name type="scientific">Ameca splendens</name>
    <dbReference type="NCBI Taxonomy" id="208324"/>
    <lineage>
        <taxon>Eukaryota</taxon>
        <taxon>Metazoa</taxon>
        <taxon>Chordata</taxon>
        <taxon>Craniata</taxon>
        <taxon>Vertebrata</taxon>
        <taxon>Euteleostomi</taxon>
        <taxon>Actinopterygii</taxon>
        <taxon>Neopterygii</taxon>
        <taxon>Teleostei</taxon>
        <taxon>Neoteleostei</taxon>
        <taxon>Acanthomorphata</taxon>
        <taxon>Ovalentaria</taxon>
        <taxon>Atherinomorphae</taxon>
        <taxon>Cyprinodontiformes</taxon>
        <taxon>Goodeidae</taxon>
        <taxon>Ameca</taxon>
    </lineage>
</organism>
<gene>
    <name evidence="1" type="ORF">AMECASPLE_015339</name>
</gene>
<comment type="caution">
    <text evidence="1">The sequence shown here is derived from an EMBL/GenBank/DDBJ whole genome shotgun (WGS) entry which is preliminary data.</text>
</comment>
<proteinExistence type="predicted"/>
<reference evidence="1 2" key="1">
    <citation type="submission" date="2021-06" db="EMBL/GenBank/DDBJ databases">
        <authorList>
            <person name="Palmer J.M."/>
        </authorList>
    </citation>
    <scope>NUCLEOTIDE SEQUENCE [LARGE SCALE GENOMIC DNA]</scope>
    <source>
        <strain evidence="1 2">AS_MEX2019</strain>
        <tissue evidence="1">Muscle</tissue>
    </source>
</reference>
<dbReference type="Proteomes" id="UP001469553">
    <property type="component" value="Unassembled WGS sequence"/>
</dbReference>
<sequence>MHFRHTHLHSLQHITTDTHINTMGGGVGSVLGVHSIVPGLAETGGRGMTWGSLTVPWREGVGVFGYLPWWVVVCVGAHVTSPSGGPRLVALGSQRCVGLVKGHGGCSGLWWCPSL</sequence>
<evidence type="ECO:0000313" key="2">
    <source>
        <dbReference type="Proteomes" id="UP001469553"/>
    </source>
</evidence>
<evidence type="ECO:0000313" key="1">
    <source>
        <dbReference type="EMBL" id="MEQ2314756.1"/>
    </source>
</evidence>
<keyword evidence="2" id="KW-1185">Reference proteome</keyword>
<accession>A0ABV1A926</accession>
<protein>
    <submittedName>
        <fullName evidence="1">Uncharacterized protein</fullName>
    </submittedName>
</protein>